<dbReference type="Pfam" id="PF23278">
    <property type="entry name" value="Piwi_N"/>
    <property type="match status" value="1"/>
</dbReference>
<evidence type="ECO:0000256" key="7">
    <source>
        <dbReference type="ARBA" id="ARBA00022845"/>
    </source>
</evidence>
<dbReference type="InterPro" id="IPR014811">
    <property type="entry name" value="ArgoL1"/>
</dbReference>
<dbReference type="Gene3D" id="3.30.420.10">
    <property type="entry name" value="Ribonuclease H-like superfamily/Ribonuclease H"/>
    <property type="match status" value="1"/>
</dbReference>
<keyword evidence="8" id="KW-0694">RNA-binding</keyword>
<dbReference type="GO" id="GO:0030718">
    <property type="term" value="P:germ-line stem cell population maintenance"/>
    <property type="evidence" value="ECO:0007669"/>
    <property type="project" value="Ensembl"/>
</dbReference>
<dbReference type="GO" id="GO:0004521">
    <property type="term" value="F:RNA endonuclease activity"/>
    <property type="evidence" value="ECO:0007669"/>
    <property type="project" value="Ensembl"/>
</dbReference>
<dbReference type="Pfam" id="PF02171">
    <property type="entry name" value="Piwi"/>
    <property type="match status" value="1"/>
</dbReference>
<dbReference type="GO" id="GO:0034584">
    <property type="term" value="F:piRNA binding"/>
    <property type="evidence" value="ECO:0007669"/>
    <property type="project" value="Ensembl"/>
</dbReference>
<organism evidence="16 17">
    <name type="scientific">Anas platyrhynchos platyrhynchos</name>
    <name type="common">Northern mallard</name>
    <dbReference type="NCBI Taxonomy" id="8840"/>
    <lineage>
        <taxon>Eukaryota</taxon>
        <taxon>Metazoa</taxon>
        <taxon>Chordata</taxon>
        <taxon>Craniata</taxon>
        <taxon>Vertebrata</taxon>
        <taxon>Euteleostomi</taxon>
        <taxon>Archelosauria</taxon>
        <taxon>Archosauria</taxon>
        <taxon>Dinosauria</taxon>
        <taxon>Saurischia</taxon>
        <taxon>Theropoda</taxon>
        <taxon>Coelurosauria</taxon>
        <taxon>Aves</taxon>
        <taxon>Neognathae</taxon>
        <taxon>Galloanserae</taxon>
        <taxon>Anseriformes</taxon>
        <taxon>Anatidae</taxon>
        <taxon>Anatinae</taxon>
        <taxon>Anas</taxon>
    </lineage>
</organism>
<dbReference type="SMART" id="SM00950">
    <property type="entry name" value="Piwi"/>
    <property type="match status" value="1"/>
</dbReference>
<gene>
    <name evidence="16" type="primary">PIWIL2</name>
</gene>
<reference evidence="16" key="3">
    <citation type="submission" date="2025-09" db="UniProtKB">
        <authorList>
            <consortium name="Ensembl"/>
        </authorList>
    </citation>
    <scope>IDENTIFICATION</scope>
</reference>
<dbReference type="GO" id="GO:0003729">
    <property type="term" value="F:mRNA binding"/>
    <property type="evidence" value="ECO:0007669"/>
    <property type="project" value="Ensembl"/>
</dbReference>
<evidence type="ECO:0000256" key="1">
    <source>
        <dbReference type="ARBA" id="ARBA00004496"/>
    </source>
</evidence>
<feature type="region of interest" description="Disordered" evidence="13">
    <location>
        <begin position="159"/>
        <end position="211"/>
    </location>
</feature>
<evidence type="ECO:0000256" key="5">
    <source>
        <dbReference type="ARBA" id="ARBA00022782"/>
    </source>
</evidence>
<dbReference type="Pfam" id="PF08699">
    <property type="entry name" value="ArgoL1"/>
    <property type="match status" value="1"/>
</dbReference>
<feature type="compositionally biased region" description="Pro residues" evidence="13">
    <location>
        <begin position="183"/>
        <end position="197"/>
    </location>
</feature>
<evidence type="ECO:0000256" key="3">
    <source>
        <dbReference type="ARBA" id="ARBA00022481"/>
    </source>
</evidence>
<evidence type="ECO:0000313" key="16">
    <source>
        <dbReference type="Ensembl" id="ENSAPLP00000020333.1"/>
    </source>
</evidence>
<dbReference type="GO" id="GO:0097433">
    <property type="term" value="C:dense body"/>
    <property type="evidence" value="ECO:0007669"/>
    <property type="project" value="Ensembl"/>
</dbReference>
<dbReference type="CDD" id="cd02845">
    <property type="entry name" value="PAZ_piwi_like"/>
    <property type="match status" value="1"/>
</dbReference>
<dbReference type="GO" id="GO:0051321">
    <property type="term" value="P:meiotic cell cycle"/>
    <property type="evidence" value="ECO:0007669"/>
    <property type="project" value="UniProtKB-KW"/>
</dbReference>
<dbReference type="SMART" id="SM01163">
    <property type="entry name" value="DUF1785"/>
    <property type="match status" value="1"/>
</dbReference>
<evidence type="ECO:0000259" key="14">
    <source>
        <dbReference type="PROSITE" id="PS50821"/>
    </source>
</evidence>
<dbReference type="GO" id="GO:0005634">
    <property type="term" value="C:nucleus"/>
    <property type="evidence" value="ECO:0007669"/>
    <property type="project" value="Ensembl"/>
</dbReference>
<evidence type="ECO:0000256" key="10">
    <source>
        <dbReference type="ARBA" id="ARBA00023254"/>
    </source>
</evidence>
<evidence type="ECO:0000256" key="2">
    <source>
        <dbReference type="ARBA" id="ARBA00022473"/>
    </source>
</evidence>
<dbReference type="Pfam" id="PF02170">
    <property type="entry name" value="PAZ"/>
    <property type="match status" value="1"/>
</dbReference>
<accession>A0A493T3N7</accession>
<dbReference type="GO" id="GO:0033391">
    <property type="term" value="C:chromatoid body"/>
    <property type="evidence" value="ECO:0007669"/>
    <property type="project" value="Ensembl"/>
</dbReference>
<dbReference type="GO" id="GO:0016787">
    <property type="term" value="F:hydrolase activity"/>
    <property type="evidence" value="ECO:0007669"/>
    <property type="project" value="UniProtKB-KW"/>
</dbReference>
<dbReference type="FunFam" id="2.170.260.10:FF:000003">
    <property type="entry name" value="Piwi-like RNA-mediated gene silencing 2"/>
    <property type="match status" value="1"/>
</dbReference>
<dbReference type="PANTHER" id="PTHR22891">
    <property type="entry name" value="EUKARYOTIC TRANSLATION INITIATION FACTOR 2C"/>
    <property type="match status" value="1"/>
</dbReference>
<feature type="compositionally biased region" description="Pro residues" evidence="13">
    <location>
        <begin position="1"/>
        <end position="10"/>
    </location>
</feature>
<dbReference type="GO" id="GO:0060903">
    <property type="term" value="P:positive regulation of meiosis I"/>
    <property type="evidence" value="ECO:0007669"/>
    <property type="project" value="Ensembl"/>
</dbReference>
<reference evidence="16" key="2">
    <citation type="submission" date="2025-08" db="UniProtKB">
        <authorList>
            <consortium name="Ensembl"/>
        </authorList>
    </citation>
    <scope>IDENTIFICATION</scope>
</reference>
<keyword evidence="9" id="KW-0943">RNA-mediated gene silencing</keyword>
<dbReference type="GO" id="GO:0140965">
    <property type="term" value="P:secondary piRNA processing"/>
    <property type="evidence" value="ECO:0007669"/>
    <property type="project" value="Ensembl"/>
</dbReference>
<dbReference type="InterPro" id="IPR012337">
    <property type="entry name" value="RNaseH-like_sf"/>
</dbReference>
<dbReference type="InterPro" id="IPR003165">
    <property type="entry name" value="Piwi"/>
</dbReference>
<sequence>MEPPPPPFSRPPGRMRGTPALSPSWARGQPGLGSPRSPGRPRSPSSLPGEPPVPSASAVPPVSLSSLFWSLGFGTEPSPSLEPGGSPLGRSPCLNGLGVVEACPASLSFPPSQPRSFPAGRGAASAVKAAEDSPVRPSPAVGAGDGELVLPTRGRILYRGRGDAPPAAPPGRATPLLLAKPSLGPPGPLSSAEPPPATSRQTPGAKPAARGTAVPVGLNSVRIHCQNEAVYQYHVTFSPEVECRSARFGMLKEQRSVTGDVTAFDGSILFLPILLPQPVSLKAQRRVDGEEVSVTIQLTKVLEPSSDLCIPFYNVVFRRVMRILDMKLVGRNFFDPSQASMLQHYRLQVWPGYSVSIRRRDGGLFLQVDTVHKVIRSDSVLASMHAIYKQNAAGFKDECTKQLVGSMVLTRYNNRTYRIDDIDWDRTPRDSFTLASGEEITFVDYYSKTYGITVRELDQPLLVHRPKEKRMPGRKPQVEMILLVPELTFLTGVTEIKKDTRMLKDVMREMLQSPQQHYECLCSLLRRIQESQEASHELMRWGLVLAQDIHRTQGRVLPTERINLRHSSFFPAEDLSWSKEVSREASISTVAMNYWLLVYPRRLQDLMKELVAAMKSVCGPIGMHVNAPALVELKDDRIETYVRTIRGLLGSEDKVQLLLCITSKSKEDLYSAIKKLCCVQTPVPSQVINVQSLTGQSSKLRSIVQKVLLQINCKLGGELWGIDVPLKQLMVIGMDVSHGRGTRSVIGFVASVNQVLTKWYSRVVFQMPQQEIADSLRLCLADALQCFHEMNHCLPKKIVVYRDGVSDGQLDTVVKYEIPQLQKCFDTFENYQPSMVVVVVQKQISTNFYTDTSERLACPPAGTVIDHTITSTEWQDFYLLAHRARQGCSVPTRYVCVLNTANLSPEHLQRLTFKLCHLYWNWPGTIRVPAPCKYAHKLAFLAGQVLHHEPAPQLCDRLFFL</sequence>
<dbReference type="PROSITE" id="PS50821">
    <property type="entry name" value="PAZ"/>
    <property type="match status" value="1"/>
</dbReference>
<feature type="compositionally biased region" description="Low complexity" evidence="13">
    <location>
        <begin position="170"/>
        <end position="182"/>
    </location>
</feature>
<dbReference type="GO" id="GO:0141008">
    <property type="term" value="P:transposable element silencing by mRNA destabilization"/>
    <property type="evidence" value="ECO:0007669"/>
    <property type="project" value="Ensembl"/>
</dbReference>
<dbReference type="CDD" id="cd04658">
    <property type="entry name" value="Piwi_piwi-like_Euk"/>
    <property type="match status" value="1"/>
</dbReference>
<evidence type="ECO:0000256" key="9">
    <source>
        <dbReference type="ARBA" id="ARBA00023158"/>
    </source>
</evidence>
<keyword evidence="17" id="KW-1185">Reference proteome</keyword>
<dbReference type="Ensembl" id="ENSAPLT00000019075.1">
    <property type="protein sequence ID" value="ENSAPLP00000020333.1"/>
    <property type="gene ID" value="ENSAPLG00000014006.2"/>
</dbReference>
<dbReference type="GO" id="GO:0007283">
    <property type="term" value="P:spermatogenesis"/>
    <property type="evidence" value="ECO:0007669"/>
    <property type="project" value="Ensembl"/>
</dbReference>
<dbReference type="InterPro" id="IPR003100">
    <property type="entry name" value="PAZ_dom"/>
</dbReference>
<dbReference type="Gene3D" id="3.40.50.2300">
    <property type="match status" value="1"/>
</dbReference>
<comment type="subcellular location">
    <subcellularLocation>
        <location evidence="1">Cytoplasm</location>
    </subcellularLocation>
</comment>
<evidence type="ECO:0000313" key="17">
    <source>
        <dbReference type="Proteomes" id="UP000016666"/>
    </source>
</evidence>
<name>A0A493T3N7_ANAPP</name>
<keyword evidence="3" id="KW-0488">Methylation</keyword>
<reference evidence="16 17" key="1">
    <citation type="submission" date="2017-10" db="EMBL/GenBank/DDBJ databases">
        <title>A new Pekin duck reference genome.</title>
        <authorList>
            <person name="Hou Z.-C."/>
            <person name="Zhou Z.-K."/>
            <person name="Zhu F."/>
            <person name="Hou S.-S."/>
        </authorList>
    </citation>
    <scope>NUCLEOTIDE SEQUENCE [LARGE SCALE GENOMIC DNA]</scope>
</reference>
<dbReference type="GO" id="GO:0042754">
    <property type="term" value="P:negative regulation of circadian rhythm"/>
    <property type="evidence" value="ECO:0007669"/>
    <property type="project" value="Ensembl"/>
</dbReference>
<evidence type="ECO:0000256" key="11">
    <source>
        <dbReference type="ARBA" id="ARBA00038291"/>
    </source>
</evidence>
<dbReference type="GO" id="GO:0010370">
    <property type="term" value="C:perinucleolar chromocenter"/>
    <property type="evidence" value="ECO:0007669"/>
    <property type="project" value="Ensembl"/>
</dbReference>
<dbReference type="SUPFAM" id="SSF53098">
    <property type="entry name" value="Ribonuclease H-like"/>
    <property type="match status" value="1"/>
</dbReference>
<dbReference type="SUPFAM" id="SSF101690">
    <property type="entry name" value="PAZ domain"/>
    <property type="match status" value="1"/>
</dbReference>
<dbReference type="GO" id="GO:2000767">
    <property type="term" value="P:positive regulation of cytoplasmic translation"/>
    <property type="evidence" value="ECO:0007669"/>
    <property type="project" value="Ensembl"/>
</dbReference>
<keyword evidence="5" id="KW-0221">Differentiation</keyword>
<keyword evidence="10" id="KW-0469">Meiosis</keyword>
<dbReference type="GO" id="GO:0140991">
    <property type="term" value="P:piRNA-mediated gene silencing by mRNA destabilization"/>
    <property type="evidence" value="ECO:0007669"/>
    <property type="project" value="Ensembl"/>
</dbReference>
<feature type="region of interest" description="Disordered" evidence="13">
    <location>
        <begin position="109"/>
        <end position="147"/>
    </location>
</feature>
<feature type="compositionally biased region" description="Low complexity" evidence="13">
    <location>
        <begin position="119"/>
        <end position="128"/>
    </location>
</feature>
<dbReference type="GO" id="GO:0141196">
    <property type="term" value="P:transposable element silencing by piRNA-mediated DNA methylation"/>
    <property type="evidence" value="ECO:0007669"/>
    <property type="project" value="Ensembl"/>
</dbReference>
<evidence type="ECO:0000256" key="8">
    <source>
        <dbReference type="ARBA" id="ARBA00022884"/>
    </source>
</evidence>
<dbReference type="SMART" id="SM00949">
    <property type="entry name" value="PAZ"/>
    <property type="match status" value="1"/>
</dbReference>
<evidence type="ECO:0000259" key="15">
    <source>
        <dbReference type="PROSITE" id="PS50822"/>
    </source>
</evidence>
<keyword evidence="7" id="KW-0810">Translation regulation</keyword>
<keyword evidence="4" id="KW-0963">Cytoplasm</keyword>
<evidence type="ECO:0000256" key="12">
    <source>
        <dbReference type="ARBA" id="ARBA00039537"/>
    </source>
</evidence>
<keyword evidence="2" id="KW-0217">Developmental protein</keyword>
<comment type="similarity">
    <text evidence="11">Belongs to the argonaute family. Piwi subfamily.</text>
</comment>
<proteinExistence type="inferred from homology"/>
<dbReference type="GO" id="GO:0071546">
    <property type="term" value="C:pi-body"/>
    <property type="evidence" value="ECO:0007669"/>
    <property type="project" value="Ensembl"/>
</dbReference>
<evidence type="ECO:0000256" key="13">
    <source>
        <dbReference type="SAM" id="MobiDB-lite"/>
    </source>
</evidence>
<keyword evidence="6" id="KW-0378">Hydrolase</keyword>
<dbReference type="GO" id="GO:1990923">
    <property type="term" value="C:PET complex"/>
    <property type="evidence" value="ECO:0007669"/>
    <property type="project" value="Ensembl"/>
</dbReference>
<dbReference type="STRING" id="8840.ENSAPLP00000020333"/>
<evidence type="ECO:0000256" key="6">
    <source>
        <dbReference type="ARBA" id="ARBA00022801"/>
    </source>
</evidence>
<dbReference type="GO" id="GO:0141006">
    <property type="term" value="P:transposable element silencing by piRNA-mediated heterochromatin formation"/>
    <property type="evidence" value="ECO:0007669"/>
    <property type="project" value="Ensembl"/>
</dbReference>
<dbReference type="Proteomes" id="UP000016666">
    <property type="component" value="Chromosome 23"/>
</dbReference>
<dbReference type="Gene3D" id="2.170.260.10">
    <property type="entry name" value="paz domain"/>
    <property type="match status" value="1"/>
</dbReference>
<feature type="region of interest" description="Disordered" evidence="13">
    <location>
        <begin position="1"/>
        <end position="59"/>
    </location>
</feature>
<dbReference type="GeneTree" id="ENSGT00950000183200"/>
<dbReference type="InterPro" id="IPR036397">
    <property type="entry name" value="RNaseH_sf"/>
</dbReference>
<dbReference type="FunFam" id="3.40.50.2300:FF:000141">
    <property type="entry name" value="piwi-like protein 2 isoform X1"/>
    <property type="match status" value="1"/>
</dbReference>
<evidence type="ECO:0000256" key="4">
    <source>
        <dbReference type="ARBA" id="ARBA00022490"/>
    </source>
</evidence>
<feature type="domain" description="Piwi" evidence="15">
    <location>
        <begin position="657"/>
        <end position="947"/>
    </location>
</feature>
<dbReference type="FunFam" id="3.30.420.10:FF:000014">
    <property type="entry name" value="Piwi-like RNA-mediated gene silencing 1"/>
    <property type="match status" value="1"/>
</dbReference>
<feature type="domain" description="PAZ" evidence="14">
    <location>
        <begin position="379"/>
        <end position="492"/>
    </location>
</feature>
<dbReference type="PROSITE" id="PS50822">
    <property type="entry name" value="PIWI"/>
    <property type="match status" value="1"/>
</dbReference>
<dbReference type="AlphaFoldDB" id="A0A493T3N7"/>
<protein>
    <recommendedName>
        <fullName evidence="12">Piwi-like protein 2</fullName>
    </recommendedName>
</protein>
<dbReference type="InterPro" id="IPR036085">
    <property type="entry name" value="PAZ_dom_sf"/>
</dbReference>
<dbReference type="GO" id="GO:0048477">
    <property type="term" value="P:oogenesis"/>
    <property type="evidence" value="ECO:0007669"/>
    <property type="project" value="Ensembl"/>
</dbReference>
<feature type="compositionally biased region" description="Low complexity" evidence="13">
    <location>
        <begin position="27"/>
        <end position="48"/>
    </location>
</feature>